<protein>
    <submittedName>
        <fullName evidence="1">Uncharacterized protein</fullName>
    </submittedName>
</protein>
<dbReference type="STRING" id="1314785.A0A165AW75"/>
<dbReference type="EMBL" id="KV427718">
    <property type="protein sequence ID" value="KZS99776.1"/>
    <property type="molecule type" value="Genomic_DNA"/>
</dbReference>
<organism evidence="1 2">
    <name type="scientific">Laetiporus sulphureus 93-53</name>
    <dbReference type="NCBI Taxonomy" id="1314785"/>
    <lineage>
        <taxon>Eukaryota</taxon>
        <taxon>Fungi</taxon>
        <taxon>Dikarya</taxon>
        <taxon>Basidiomycota</taxon>
        <taxon>Agaricomycotina</taxon>
        <taxon>Agaricomycetes</taxon>
        <taxon>Polyporales</taxon>
        <taxon>Laetiporus</taxon>
    </lineage>
</organism>
<sequence>MASSLSGQPLSERRLWLSMSPVHDGTAIWLEHKFDVPVSRTRDSQNTFSIPAIPKAHRSTSRGSLDFIIFERTPLDDIENDIEKKYRILDDCPRVRDIIKNLPAAEHLRFTPILVVLQSSVEEDPVQVKKWVNQGVLRDGSSITIPSTTTDLDSKFQESLGTVQFDLSDRHTVTIGWRDLVNNFTVPYAAAVADRLDSCWVDQKLDGYRHGEIVKELQEEVAHSILKAIGRAMAPASTDFELAASIGKDPILSLTRLLKNL</sequence>
<dbReference type="Proteomes" id="UP000076871">
    <property type="component" value="Unassembled WGS sequence"/>
</dbReference>
<dbReference type="OrthoDB" id="264795at2759"/>
<accession>A0A165AW75</accession>
<keyword evidence="2" id="KW-1185">Reference proteome</keyword>
<evidence type="ECO:0000313" key="1">
    <source>
        <dbReference type="EMBL" id="KZS99776.1"/>
    </source>
</evidence>
<dbReference type="InParanoid" id="A0A165AW75"/>
<name>A0A165AW75_9APHY</name>
<evidence type="ECO:0000313" key="2">
    <source>
        <dbReference type="Proteomes" id="UP000076871"/>
    </source>
</evidence>
<gene>
    <name evidence="1" type="ORF">LAESUDRAFT_71762</name>
</gene>
<dbReference type="RefSeq" id="XP_040757517.1">
    <property type="nucleotide sequence ID" value="XM_040907349.1"/>
</dbReference>
<dbReference type="AlphaFoldDB" id="A0A165AW75"/>
<proteinExistence type="predicted"/>
<reference evidence="1 2" key="1">
    <citation type="journal article" date="2016" name="Mol. Biol. Evol.">
        <title>Comparative Genomics of Early-Diverging Mushroom-Forming Fungi Provides Insights into the Origins of Lignocellulose Decay Capabilities.</title>
        <authorList>
            <person name="Nagy L.G."/>
            <person name="Riley R."/>
            <person name="Tritt A."/>
            <person name="Adam C."/>
            <person name="Daum C."/>
            <person name="Floudas D."/>
            <person name="Sun H."/>
            <person name="Yadav J.S."/>
            <person name="Pangilinan J."/>
            <person name="Larsson K.H."/>
            <person name="Matsuura K."/>
            <person name="Barry K."/>
            <person name="Labutti K."/>
            <person name="Kuo R."/>
            <person name="Ohm R.A."/>
            <person name="Bhattacharya S.S."/>
            <person name="Shirouzu T."/>
            <person name="Yoshinaga Y."/>
            <person name="Martin F.M."/>
            <person name="Grigoriev I.V."/>
            <person name="Hibbett D.S."/>
        </authorList>
    </citation>
    <scope>NUCLEOTIDE SEQUENCE [LARGE SCALE GENOMIC DNA]</scope>
    <source>
        <strain evidence="1 2">93-53</strain>
    </source>
</reference>
<dbReference type="GeneID" id="63824378"/>